<keyword evidence="2" id="KW-1185">Reference proteome</keyword>
<dbReference type="PANTHER" id="PTHR47234">
    <property type="match status" value="1"/>
</dbReference>
<evidence type="ECO:0008006" key="3">
    <source>
        <dbReference type="Google" id="ProtNLM"/>
    </source>
</evidence>
<dbReference type="PANTHER" id="PTHR47234:SF2">
    <property type="entry name" value="TONB-DEPENDENT RECEPTOR"/>
    <property type="match status" value="1"/>
</dbReference>
<dbReference type="SUPFAM" id="SSF56935">
    <property type="entry name" value="Porins"/>
    <property type="match status" value="1"/>
</dbReference>
<dbReference type="EMBL" id="JAFKCV010000082">
    <property type="protein sequence ID" value="MBN7827837.1"/>
    <property type="molecule type" value="Genomic_DNA"/>
</dbReference>
<evidence type="ECO:0000313" key="1">
    <source>
        <dbReference type="EMBL" id="MBN7827837.1"/>
    </source>
</evidence>
<sequence length="70" mass="7443">MQRHSLAKSVKLALTLGAVSTTLLGFQVAAQEEGAVVEKISVTGSRIKRTDMETAQPVLLITAEDMSRTG</sequence>
<feature type="non-terminal residue" evidence="1">
    <location>
        <position position="70"/>
    </location>
</feature>
<dbReference type="AlphaFoldDB" id="A0A939ITJ0"/>
<organism evidence="1 2">
    <name type="scientific">Bowmanella dokdonensis</name>
    <dbReference type="NCBI Taxonomy" id="751969"/>
    <lineage>
        <taxon>Bacteria</taxon>
        <taxon>Pseudomonadati</taxon>
        <taxon>Pseudomonadota</taxon>
        <taxon>Gammaproteobacteria</taxon>
        <taxon>Alteromonadales</taxon>
        <taxon>Alteromonadaceae</taxon>
        <taxon>Bowmanella</taxon>
    </lineage>
</organism>
<accession>A0A939ITJ0</accession>
<reference evidence="1" key="1">
    <citation type="submission" date="2021-03" db="EMBL/GenBank/DDBJ databases">
        <title>novel species isolated from a fishpond in China.</title>
        <authorList>
            <person name="Lu H."/>
            <person name="Cai Z."/>
        </authorList>
    </citation>
    <scope>NUCLEOTIDE SEQUENCE</scope>
    <source>
        <strain evidence="1">JCM 30855</strain>
    </source>
</reference>
<comment type="caution">
    <text evidence="1">The sequence shown here is derived from an EMBL/GenBank/DDBJ whole genome shotgun (WGS) entry which is preliminary data.</text>
</comment>
<dbReference type="InterPro" id="IPR037066">
    <property type="entry name" value="Plug_dom_sf"/>
</dbReference>
<dbReference type="Proteomes" id="UP000664654">
    <property type="component" value="Unassembled WGS sequence"/>
</dbReference>
<protein>
    <recommendedName>
        <fullName evidence="3">TonB-dependent receptor</fullName>
    </recommendedName>
</protein>
<proteinExistence type="predicted"/>
<dbReference type="Gene3D" id="2.170.130.10">
    <property type="entry name" value="TonB-dependent receptor, plug domain"/>
    <property type="match status" value="1"/>
</dbReference>
<evidence type="ECO:0000313" key="2">
    <source>
        <dbReference type="Proteomes" id="UP000664654"/>
    </source>
</evidence>
<gene>
    <name evidence="1" type="ORF">J0A66_21640</name>
</gene>
<dbReference type="RefSeq" id="WP_206575928.1">
    <property type="nucleotide sequence ID" value="NZ_JAFKCV010000082.1"/>
</dbReference>
<name>A0A939ITJ0_9ALTE</name>